<dbReference type="Proteomes" id="UP000478740">
    <property type="component" value="Unassembled WGS sequence"/>
</dbReference>
<organism evidence="1 2">
    <name type="scientific">Paracoccus shanxieyensis</name>
    <dbReference type="NCBI Taxonomy" id="2675752"/>
    <lineage>
        <taxon>Bacteria</taxon>
        <taxon>Pseudomonadati</taxon>
        <taxon>Pseudomonadota</taxon>
        <taxon>Alphaproteobacteria</taxon>
        <taxon>Rhodobacterales</taxon>
        <taxon>Paracoccaceae</taxon>
        <taxon>Paracoccus</taxon>
    </lineage>
</organism>
<dbReference type="RefSeq" id="WP_155043517.1">
    <property type="nucleotide sequence ID" value="NZ_WMIH01000002.1"/>
</dbReference>
<evidence type="ECO:0000313" key="1">
    <source>
        <dbReference type="EMBL" id="MTH63605.1"/>
    </source>
</evidence>
<reference evidence="1 2" key="1">
    <citation type="submission" date="2019-11" db="EMBL/GenBank/DDBJ databases">
        <authorList>
            <person name="Dong K."/>
        </authorList>
    </citation>
    <scope>NUCLEOTIDE SEQUENCE [LARGE SCALE GENOMIC DNA]</scope>
    <source>
        <strain evidence="1 2">DK608</strain>
    </source>
</reference>
<protein>
    <submittedName>
        <fullName evidence="1">Uncharacterized protein</fullName>
    </submittedName>
</protein>
<name>A0A6L6ISY3_9RHOB</name>
<accession>A0A6L6ISY3</accession>
<dbReference type="AlphaFoldDB" id="A0A6L6ISY3"/>
<gene>
    <name evidence="1" type="ORF">GL284_04890</name>
</gene>
<proteinExistence type="predicted"/>
<keyword evidence="2" id="KW-1185">Reference proteome</keyword>
<comment type="caution">
    <text evidence="1">The sequence shown here is derived from an EMBL/GenBank/DDBJ whole genome shotgun (WGS) entry which is preliminary data.</text>
</comment>
<dbReference type="EMBL" id="WMII01000003">
    <property type="protein sequence ID" value="MTH63605.1"/>
    <property type="molecule type" value="Genomic_DNA"/>
</dbReference>
<sequence length="89" mass="9370">MEPVTFMIGDAGPFDGNARPQGVERHGSVEFGGLDLNDQALFLGKMSVLYRDGTQVSGNIHALSFSEAAGLKTGKIDFSRIVAEIAGKG</sequence>
<evidence type="ECO:0000313" key="2">
    <source>
        <dbReference type="Proteomes" id="UP000478740"/>
    </source>
</evidence>